<name>A0ABQ9YB58_9EUKA</name>
<dbReference type="Proteomes" id="UP001281761">
    <property type="component" value="Unassembled WGS sequence"/>
</dbReference>
<proteinExistence type="predicted"/>
<evidence type="ECO:0000313" key="1">
    <source>
        <dbReference type="EMBL" id="KAK2961006.1"/>
    </source>
</evidence>
<protein>
    <submittedName>
        <fullName evidence="1">Uncharacterized protein</fullName>
    </submittedName>
</protein>
<comment type="caution">
    <text evidence="1">The sequence shown here is derived from an EMBL/GenBank/DDBJ whole genome shotgun (WGS) entry which is preliminary data.</text>
</comment>
<gene>
    <name evidence="1" type="ORF">BLNAU_4093</name>
</gene>
<reference evidence="1 2" key="1">
    <citation type="journal article" date="2022" name="bioRxiv">
        <title>Genomics of Preaxostyla Flagellates Illuminates Evolutionary Transitions and the Path Towards Mitochondrial Loss.</title>
        <authorList>
            <person name="Novak L.V.F."/>
            <person name="Treitli S.C."/>
            <person name="Pyrih J."/>
            <person name="Halakuc P."/>
            <person name="Pipaliya S.V."/>
            <person name="Vacek V."/>
            <person name="Brzon O."/>
            <person name="Soukal P."/>
            <person name="Eme L."/>
            <person name="Dacks J.B."/>
            <person name="Karnkowska A."/>
            <person name="Elias M."/>
            <person name="Hampl V."/>
        </authorList>
    </citation>
    <scope>NUCLEOTIDE SEQUENCE [LARGE SCALE GENOMIC DNA]</scope>
    <source>
        <strain evidence="1">NAU3</strain>
        <tissue evidence="1">Gut</tissue>
    </source>
</reference>
<keyword evidence="2" id="KW-1185">Reference proteome</keyword>
<accession>A0ABQ9YB58</accession>
<sequence>MTSSEKYSPFLKYPYPNYPPPFSDSEVFVSLVSMVRDAYPFDEELLQKTSSFIYEITHSTIYLNRIDDFLKTTGHGSSHPAAGFVDSIVVLLSSSHRTIYSDTLSLLARFTNQFSSKLKGSELIPRILSTPRLRDLSEVDDKTELNKILEILFRSVGSFPTKISEYKCYYRNTDVQALREVMLHRTVIPIEQSLIQIYRHPHLLSWNDEYKEAFTLLSKLFHASAYHQPTLDFIRSSRIPLVFQSLLSNGEDEDAQYWIFYLMLSDFSRRETDIDKIVGGGKILLQALEQEGFMNHLDQTRFHNNSAKNGRHVMVCSYPILNMLGMNYHPPR</sequence>
<organism evidence="1 2">
    <name type="scientific">Blattamonas nauphoetae</name>
    <dbReference type="NCBI Taxonomy" id="2049346"/>
    <lineage>
        <taxon>Eukaryota</taxon>
        <taxon>Metamonada</taxon>
        <taxon>Preaxostyla</taxon>
        <taxon>Oxymonadida</taxon>
        <taxon>Blattamonas</taxon>
    </lineage>
</organism>
<dbReference type="EMBL" id="JARBJD010000019">
    <property type="protein sequence ID" value="KAK2961006.1"/>
    <property type="molecule type" value="Genomic_DNA"/>
</dbReference>
<evidence type="ECO:0000313" key="2">
    <source>
        <dbReference type="Proteomes" id="UP001281761"/>
    </source>
</evidence>